<reference evidence="1 2" key="1">
    <citation type="submission" date="2017-12" db="EMBL/GenBank/DDBJ databases">
        <title>Genome sequence of the active heterotrophic nitrifier-denitrifier, Cupriavidus pauculus UM1.</title>
        <authorList>
            <person name="Putonti C."/>
            <person name="Castignetti D."/>
        </authorList>
    </citation>
    <scope>NUCLEOTIDE SEQUENCE [LARGE SCALE GENOMIC DNA]</scope>
    <source>
        <strain evidence="1 2">UM1</strain>
    </source>
</reference>
<dbReference type="OrthoDB" id="8653919at2"/>
<gene>
    <name evidence="1" type="ORF">CYJ10_21585</name>
</gene>
<evidence type="ECO:0000313" key="1">
    <source>
        <dbReference type="EMBL" id="PLP98482.1"/>
    </source>
</evidence>
<protein>
    <recommendedName>
        <fullName evidence="3">XRE family transcriptional regulator</fullName>
    </recommendedName>
</protein>
<sequence length="91" mass="10231">MRYTSPSPSDLHRLKSELDRTGEEMAELFGVAGGQQWRKYTGGAQPREMAPQMLFFGAARLALSDEELKRVLDRMREIGAEIDLTAEQAES</sequence>
<organism evidence="1 2">
    <name type="scientific">Cupriavidus pauculus</name>
    <dbReference type="NCBI Taxonomy" id="82633"/>
    <lineage>
        <taxon>Bacteria</taxon>
        <taxon>Pseudomonadati</taxon>
        <taxon>Pseudomonadota</taxon>
        <taxon>Betaproteobacteria</taxon>
        <taxon>Burkholderiales</taxon>
        <taxon>Burkholderiaceae</taxon>
        <taxon>Cupriavidus</taxon>
    </lineage>
</organism>
<dbReference type="RefSeq" id="WP_101683497.1">
    <property type="nucleotide sequence ID" value="NZ_PJRP01000011.1"/>
</dbReference>
<dbReference type="EMBL" id="PJRP01000011">
    <property type="protein sequence ID" value="PLP98482.1"/>
    <property type="molecule type" value="Genomic_DNA"/>
</dbReference>
<proteinExistence type="predicted"/>
<accession>A0A2N5C8F2</accession>
<dbReference type="Proteomes" id="UP000234341">
    <property type="component" value="Unassembled WGS sequence"/>
</dbReference>
<name>A0A2N5C8F2_9BURK</name>
<evidence type="ECO:0000313" key="2">
    <source>
        <dbReference type="Proteomes" id="UP000234341"/>
    </source>
</evidence>
<evidence type="ECO:0008006" key="3">
    <source>
        <dbReference type="Google" id="ProtNLM"/>
    </source>
</evidence>
<comment type="caution">
    <text evidence="1">The sequence shown here is derived from an EMBL/GenBank/DDBJ whole genome shotgun (WGS) entry which is preliminary data.</text>
</comment>
<dbReference type="AlphaFoldDB" id="A0A2N5C8F2"/>